<keyword evidence="1" id="KW-0804">Transcription</keyword>
<sequence length="345" mass="38694">MDALDENDLFDGDDGADFFRDTPVRKEVFENYDGDADATEVLQNSDLSYEGEMNVLKDKGARPSSANPERYGLPSFEMEEDAPEDVDSEMWEAAKNLPDDQQHNLWRAWKFGTKETERGDPRMRGRVFQTVKNMTMDAVHKIEDEAVTKPAVITNRRGEALKAIDNYDPREGNAKLSTHVGNYVYQGLGEVVRMFGDANTPGSGDIGDNLGKIKDYIDEVKEQKNRRPTRAEFAEQFSVSKDKAGKALMGVADEYDMEQTIDEEDLVPDRLADKKEAIHLVYADASNRRQVLMEHMFPGILDGAPKNPIGMNKGLIDTVADKTGVSSSTISRDKDKIIEEIDRIS</sequence>
<keyword evidence="1" id="KW-0240">DNA-directed RNA polymerase</keyword>
<reference evidence="1" key="1">
    <citation type="submission" date="2022-08" db="EMBL/GenBank/DDBJ databases">
        <title>Genomic Encyclopedia of Type Strains, Phase V (KMG-V): Genome sequencing to study the core and pangenomes of soil and plant-associated prokaryotes.</title>
        <authorList>
            <person name="Whitman W."/>
        </authorList>
    </citation>
    <scope>NUCLEOTIDE SEQUENCE</scope>
    <source>
        <strain evidence="1">SP3002</strain>
    </source>
</reference>
<gene>
    <name evidence="1" type="ORF">GGP99_001610</name>
</gene>
<dbReference type="GO" id="GO:0000428">
    <property type="term" value="C:DNA-directed RNA polymerase complex"/>
    <property type="evidence" value="ECO:0007669"/>
    <property type="project" value="UniProtKB-KW"/>
</dbReference>
<comment type="caution">
    <text evidence="1">The sequence shown here is derived from an EMBL/GenBank/DDBJ whole genome shotgun (WGS) entry which is preliminary data.</text>
</comment>
<organism evidence="1 2">
    <name type="scientific">Salinibacter ruber</name>
    <dbReference type="NCBI Taxonomy" id="146919"/>
    <lineage>
        <taxon>Bacteria</taxon>
        <taxon>Pseudomonadati</taxon>
        <taxon>Rhodothermota</taxon>
        <taxon>Rhodothermia</taxon>
        <taxon>Rhodothermales</taxon>
        <taxon>Salinibacteraceae</taxon>
        <taxon>Salinibacter</taxon>
    </lineage>
</organism>
<evidence type="ECO:0000313" key="2">
    <source>
        <dbReference type="Proteomes" id="UP001155110"/>
    </source>
</evidence>
<accession>A0AAW5P6I1</accession>
<protein>
    <submittedName>
        <fullName evidence="1">DNA-directed RNA polymerase specialized sigma subunit</fullName>
    </submittedName>
</protein>
<dbReference type="RefSeq" id="WP_259258144.1">
    <property type="nucleotide sequence ID" value="NZ_JANTZM010000007.1"/>
</dbReference>
<name>A0AAW5P6I1_9BACT</name>
<dbReference type="AlphaFoldDB" id="A0AAW5P6I1"/>
<dbReference type="Proteomes" id="UP001155110">
    <property type="component" value="Unassembled WGS sequence"/>
</dbReference>
<evidence type="ECO:0000313" key="1">
    <source>
        <dbReference type="EMBL" id="MCS4157646.1"/>
    </source>
</evidence>
<proteinExistence type="predicted"/>
<dbReference type="EMBL" id="JANTZM010000007">
    <property type="protein sequence ID" value="MCS4157646.1"/>
    <property type="molecule type" value="Genomic_DNA"/>
</dbReference>